<dbReference type="Proteomes" id="UP000009102">
    <property type="component" value="Chromosome"/>
</dbReference>
<name>D0L1N1_HALNC</name>
<gene>
    <name evidence="1" type="ordered locus">Hneap_1781</name>
</gene>
<protein>
    <submittedName>
        <fullName evidence="1">Uncharacterized protein</fullName>
    </submittedName>
</protein>
<accession>D0L1N1</accession>
<dbReference type="HOGENOM" id="CLU_1803500_0_0_6"/>
<dbReference type="AlphaFoldDB" id="D0L1N1"/>
<organism evidence="1 2">
    <name type="scientific">Halothiobacillus neapolitanus (strain ATCC 23641 / DSM 15147 / CIP 104769 / NCIMB 8539 / c2)</name>
    <name type="common">Thiobacillus neapolitanus</name>
    <dbReference type="NCBI Taxonomy" id="555778"/>
    <lineage>
        <taxon>Bacteria</taxon>
        <taxon>Pseudomonadati</taxon>
        <taxon>Pseudomonadota</taxon>
        <taxon>Gammaproteobacteria</taxon>
        <taxon>Chromatiales</taxon>
        <taxon>Halothiobacillaceae</taxon>
        <taxon>Halothiobacillus</taxon>
    </lineage>
</organism>
<dbReference type="OrthoDB" id="7061849at2"/>
<dbReference type="RefSeq" id="WP_012824637.1">
    <property type="nucleotide sequence ID" value="NC_013422.1"/>
</dbReference>
<dbReference type="eggNOG" id="ENOG5032ZMZ">
    <property type="taxonomic scope" value="Bacteria"/>
</dbReference>
<evidence type="ECO:0000313" key="2">
    <source>
        <dbReference type="Proteomes" id="UP000009102"/>
    </source>
</evidence>
<keyword evidence="2" id="KW-1185">Reference proteome</keyword>
<evidence type="ECO:0000313" key="1">
    <source>
        <dbReference type="EMBL" id="ACX96604.1"/>
    </source>
</evidence>
<proteinExistence type="predicted"/>
<dbReference type="EMBL" id="CP001801">
    <property type="protein sequence ID" value="ACX96604.1"/>
    <property type="molecule type" value="Genomic_DNA"/>
</dbReference>
<reference evidence="1 2" key="1">
    <citation type="submission" date="2009-10" db="EMBL/GenBank/DDBJ databases">
        <title>Complete sequence of Halothiobacillus neapolitanus c2.</title>
        <authorList>
            <consortium name="US DOE Joint Genome Institute"/>
            <person name="Lucas S."/>
            <person name="Copeland A."/>
            <person name="Lapidus A."/>
            <person name="Glavina del Rio T."/>
            <person name="Tice H."/>
            <person name="Bruce D."/>
            <person name="Goodwin L."/>
            <person name="Pitluck S."/>
            <person name="Davenport K."/>
            <person name="Brettin T."/>
            <person name="Detter J.C."/>
            <person name="Han C."/>
            <person name="Tapia R."/>
            <person name="Larimer F."/>
            <person name="Land M."/>
            <person name="Hauser L."/>
            <person name="Kyrpides N."/>
            <person name="Mikhailova N."/>
            <person name="Kerfeld C."/>
            <person name="Cannon G."/>
            <person name="Heinhort S."/>
        </authorList>
    </citation>
    <scope>NUCLEOTIDE SEQUENCE [LARGE SCALE GENOMIC DNA]</scope>
    <source>
        <strain evidence="2">ATCC 23641 / c2</strain>
    </source>
</reference>
<sequence>MYEFTFLTSDRGENFINHLKTLGITATSRVDPINESVTNVAIPDDIDDNLLDQIEAWYEDETSRNEAAARALEDDGDIVSAGIWVQLENGGSSLARVDPNIMNRILTVLTPDELGHFVSVIADAVEHPDVTPICHNKSTSSCG</sequence>
<dbReference type="KEGG" id="hna:Hneap_1781"/>